<keyword evidence="2" id="KW-1185">Reference proteome</keyword>
<gene>
    <name evidence="1" type="ORF">HanXRQr2_Chr16g0772141</name>
</gene>
<protein>
    <submittedName>
        <fullName evidence="1">Uncharacterized protein</fullName>
    </submittedName>
</protein>
<sequence length="165" mass="19089">MDDVRVDNCSRRHVPDVILVVKKQASRVTLLRHDKCDKRTVVFSVNGFLHINHFFIQNHLELVITNTITEHHNFVRFHSVEFSVCVDQVQTHAPKINNLLFAVLLREHTRDITRCSRVHRANNGCNRWGLGVRCSWVIHIGSNKHIAIITAETRKPLNKLHIATI</sequence>
<dbReference type="Proteomes" id="UP000215914">
    <property type="component" value="Unassembled WGS sequence"/>
</dbReference>
<reference evidence="1" key="2">
    <citation type="submission" date="2020-06" db="EMBL/GenBank/DDBJ databases">
        <title>Helianthus annuus Genome sequencing and assembly Release 2.</title>
        <authorList>
            <person name="Gouzy J."/>
            <person name="Langlade N."/>
            <person name="Munos S."/>
        </authorList>
    </citation>
    <scope>NUCLEOTIDE SEQUENCE</scope>
    <source>
        <tissue evidence="1">Leaves</tissue>
    </source>
</reference>
<comment type="caution">
    <text evidence="1">The sequence shown here is derived from an EMBL/GenBank/DDBJ whole genome shotgun (WGS) entry which is preliminary data.</text>
</comment>
<proteinExistence type="predicted"/>
<dbReference type="Gramene" id="mRNA:HanXRQr2_Chr16g0772141">
    <property type="protein sequence ID" value="CDS:HanXRQr2_Chr16g0772141.1"/>
    <property type="gene ID" value="HanXRQr2_Chr16g0772141"/>
</dbReference>
<name>A0A9K3DUT0_HELAN</name>
<evidence type="ECO:0000313" key="1">
    <source>
        <dbReference type="EMBL" id="KAF5762030.1"/>
    </source>
</evidence>
<evidence type="ECO:0000313" key="2">
    <source>
        <dbReference type="Proteomes" id="UP000215914"/>
    </source>
</evidence>
<organism evidence="1 2">
    <name type="scientific">Helianthus annuus</name>
    <name type="common">Common sunflower</name>
    <dbReference type="NCBI Taxonomy" id="4232"/>
    <lineage>
        <taxon>Eukaryota</taxon>
        <taxon>Viridiplantae</taxon>
        <taxon>Streptophyta</taxon>
        <taxon>Embryophyta</taxon>
        <taxon>Tracheophyta</taxon>
        <taxon>Spermatophyta</taxon>
        <taxon>Magnoliopsida</taxon>
        <taxon>eudicotyledons</taxon>
        <taxon>Gunneridae</taxon>
        <taxon>Pentapetalae</taxon>
        <taxon>asterids</taxon>
        <taxon>campanulids</taxon>
        <taxon>Asterales</taxon>
        <taxon>Asteraceae</taxon>
        <taxon>Asteroideae</taxon>
        <taxon>Heliantheae alliance</taxon>
        <taxon>Heliantheae</taxon>
        <taxon>Helianthus</taxon>
    </lineage>
</organism>
<dbReference type="AlphaFoldDB" id="A0A9K3DUT0"/>
<reference evidence="1" key="1">
    <citation type="journal article" date="2017" name="Nature">
        <title>The sunflower genome provides insights into oil metabolism, flowering and Asterid evolution.</title>
        <authorList>
            <person name="Badouin H."/>
            <person name="Gouzy J."/>
            <person name="Grassa C.J."/>
            <person name="Murat F."/>
            <person name="Staton S.E."/>
            <person name="Cottret L."/>
            <person name="Lelandais-Briere C."/>
            <person name="Owens G.L."/>
            <person name="Carrere S."/>
            <person name="Mayjonade B."/>
            <person name="Legrand L."/>
            <person name="Gill N."/>
            <person name="Kane N.C."/>
            <person name="Bowers J.E."/>
            <person name="Hubner S."/>
            <person name="Bellec A."/>
            <person name="Berard A."/>
            <person name="Berges H."/>
            <person name="Blanchet N."/>
            <person name="Boniface M.C."/>
            <person name="Brunel D."/>
            <person name="Catrice O."/>
            <person name="Chaidir N."/>
            <person name="Claudel C."/>
            <person name="Donnadieu C."/>
            <person name="Faraut T."/>
            <person name="Fievet G."/>
            <person name="Helmstetter N."/>
            <person name="King M."/>
            <person name="Knapp S.J."/>
            <person name="Lai Z."/>
            <person name="Le Paslier M.C."/>
            <person name="Lippi Y."/>
            <person name="Lorenzon L."/>
            <person name="Mandel J.R."/>
            <person name="Marage G."/>
            <person name="Marchand G."/>
            <person name="Marquand E."/>
            <person name="Bret-Mestries E."/>
            <person name="Morien E."/>
            <person name="Nambeesan S."/>
            <person name="Nguyen T."/>
            <person name="Pegot-Espagnet P."/>
            <person name="Pouilly N."/>
            <person name="Raftis F."/>
            <person name="Sallet E."/>
            <person name="Schiex T."/>
            <person name="Thomas J."/>
            <person name="Vandecasteele C."/>
            <person name="Vares D."/>
            <person name="Vear F."/>
            <person name="Vautrin S."/>
            <person name="Crespi M."/>
            <person name="Mangin B."/>
            <person name="Burke J.M."/>
            <person name="Salse J."/>
            <person name="Munos S."/>
            <person name="Vincourt P."/>
            <person name="Rieseberg L.H."/>
            <person name="Langlade N.B."/>
        </authorList>
    </citation>
    <scope>NUCLEOTIDE SEQUENCE</scope>
    <source>
        <tissue evidence="1">Leaves</tissue>
    </source>
</reference>
<dbReference type="EMBL" id="MNCJ02000331">
    <property type="protein sequence ID" value="KAF5762030.1"/>
    <property type="molecule type" value="Genomic_DNA"/>
</dbReference>
<accession>A0A9K3DUT0</accession>